<accession>A0A517R346</accession>
<dbReference type="RefSeq" id="WP_145364403.1">
    <property type="nucleotide sequence ID" value="NZ_CP036268.1"/>
</dbReference>
<dbReference type="Proteomes" id="UP000317318">
    <property type="component" value="Chromosome"/>
</dbReference>
<sequence length="82" mass="8954">MTGLTITAAEDSGDSWTARADIEPAIVAVASTPDRAFSRLIELLEIDFSQRPVLRSTSVAPHRVVWRFGGAIRTKRRSVATT</sequence>
<protein>
    <submittedName>
        <fullName evidence="1">Uncharacterized protein</fullName>
    </submittedName>
</protein>
<dbReference type="EMBL" id="CP036268">
    <property type="protein sequence ID" value="QDT38284.1"/>
    <property type="molecule type" value="Genomic_DNA"/>
</dbReference>
<dbReference type="KEGG" id="svp:Pan189_26740"/>
<dbReference type="AlphaFoldDB" id="A0A517R346"/>
<keyword evidence="2" id="KW-1185">Reference proteome</keyword>
<reference evidence="1 2" key="1">
    <citation type="submission" date="2019-02" db="EMBL/GenBank/DDBJ databases">
        <title>Deep-cultivation of Planctomycetes and their phenomic and genomic characterization uncovers novel biology.</title>
        <authorList>
            <person name="Wiegand S."/>
            <person name="Jogler M."/>
            <person name="Boedeker C."/>
            <person name="Pinto D."/>
            <person name="Vollmers J."/>
            <person name="Rivas-Marin E."/>
            <person name="Kohn T."/>
            <person name="Peeters S.H."/>
            <person name="Heuer A."/>
            <person name="Rast P."/>
            <person name="Oberbeckmann S."/>
            <person name="Bunk B."/>
            <person name="Jeske O."/>
            <person name="Meyerdierks A."/>
            <person name="Storesund J.E."/>
            <person name="Kallscheuer N."/>
            <person name="Luecker S."/>
            <person name="Lage O.M."/>
            <person name="Pohl T."/>
            <person name="Merkel B.J."/>
            <person name="Hornburger P."/>
            <person name="Mueller R.-W."/>
            <person name="Bruemmer F."/>
            <person name="Labrenz M."/>
            <person name="Spormann A.M."/>
            <person name="Op den Camp H."/>
            <person name="Overmann J."/>
            <person name="Amann R."/>
            <person name="Jetten M.S.M."/>
            <person name="Mascher T."/>
            <person name="Medema M.H."/>
            <person name="Devos D.P."/>
            <person name="Kaster A.-K."/>
            <person name="Ovreas L."/>
            <person name="Rohde M."/>
            <person name="Galperin M.Y."/>
            <person name="Jogler C."/>
        </authorList>
    </citation>
    <scope>NUCLEOTIDE SEQUENCE [LARGE SCALE GENOMIC DNA]</scope>
    <source>
        <strain evidence="1 2">Pan189</strain>
    </source>
</reference>
<proteinExistence type="predicted"/>
<evidence type="ECO:0000313" key="2">
    <source>
        <dbReference type="Proteomes" id="UP000317318"/>
    </source>
</evidence>
<gene>
    <name evidence="1" type="ORF">Pan189_26740</name>
</gene>
<evidence type="ECO:0000313" key="1">
    <source>
        <dbReference type="EMBL" id="QDT38284.1"/>
    </source>
</evidence>
<organism evidence="1 2">
    <name type="scientific">Stratiformator vulcanicus</name>
    <dbReference type="NCBI Taxonomy" id="2527980"/>
    <lineage>
        <taxon>Bacteria</taxon>
        <taxon>Pseudomonadati</taxon>
        <taxon>Planctomycetota</taxon>
        <taxon>Planctomycetia</taxon>
        <taxon>Planctomycetales</taxon>
        <taxon>Planctomycetaceae</taxon>
        <taxon>Stratiformator</taxon>
    </lineage>
</organism>
<name>A0A517R346_9PLAN</name>